<dbReference type="EMBL" id="JAULSO010000001">
    <property type="protein sequence ID" value="KAK3693292.1"/>
    <property type="molecule type" value="Genomic_DNA"/>
</dbReference>
<dbReference type="InterPro" id="IPR008757">
    <property type="entry name" value="Peptidase_M6-like_domain"/>
</dbReference>
<feature type="chain" id="PRO_5041910054" description="M6 metalloprotease" evidence="1">
    <location>
        <begin position="26"/>
        <end position="678"/>
    </location>
</feature>
<dbReference type="NCBIfam" id="TIGR03296">
    <property type="entry name" value="M6dom_TIGR03296"/>
    <property type="match status" value="1"/>
</dbReference>
<evidence type="ECO:0000313" key="2">
    <source>
        <dbReference type="EMBL" id="KAK3693292.1"/>
    </source>
</evidence>
<comment type="caution">
    <text evidence="2">The sequence shown here is derived from an EMBL/GenBank/DDBJ whole genome shotgun (WGS) entry which is preliminary data.</text>
</comment>
<keyword evidence="3" id="KW-1185">Reference proteome</keyword>
<evidence type="ECO:0000256" key="1">
    <source>
        <dbReference type="SAM" id="SignalP"/>
    </source>
</evidence>
<evidence type="ECO:0008006" key="4">
    <source>
        <dbReference type="Google" id="ProtNLM"/>
    </source>
</evidence>
<protein>
    <recommendedName>
        <fullName evidence="4">M6 metalloprotease</fullName>
    </recommendedName>
</protein>
<dbReference type="GO" id="GO:0006508">
    <property type="term" value="P:proteolysis"/>
    <property type="evidence" value="ECO:0007669"/>
    <property type="project" value="InterPro"/>
</dbReference>
<proteinExistence type="predicted"/>
<dbReference type="AlphaFoldDB" id="A0AAE0XHX4"/>
<name>A0AAE0XHX4_9PEZI</name>
<accession>A0AAE0XHX4</accession>
<evidence type="ECO:0000313" key="3">
    <source>
        <dbReference type="Proteomes" id="UP001270362"/>
    </source>
</evidence>
<dbReference type="Proteomes" id="UP001270362">
    <property type="component" value="Unassembled WGS sequence"/>
</dbReference>
<reference evidence="2" key="1">
    <citation type="journal article" date="2023" name="Mol. Phylogenet. Evol.">
        <title>Genome-scale phylogeny and comparative genomics of the fungal order Sordariales.</title>
        <authorList>
            <person name="Hensen N."/>
            <person name="Bonometti L."/>
            <person name="Westerberg I."/>
            <person name="Brannstrom I.O."/>
            <person name="Guillou S."/>
            <person name="Cros-Aarteil S."/>
            <person name="Calhoun S."/>
            <person name="Haridas S."/>
            <person name="Kuo A."/>
            <person name="Mondo S."/>
            <person name="Pangilinan J."/>
            <person name="Riley R."/>
            <person name="LaButti K."/>
            <person name="Andreopoulos B."/>
            <person name="Lipzen A."/>
            <person name="Chen C."/>
            <person name="Yan M."/>
            <person name="Daum C."/>
            <person name="Ng V."/>
            <person name="Clum A."/>
            <person name="Steindorff A."/>
            <person name="Ohm R.A."/>
            <person name="Martin F."/>
            <person name="Silar P."/>
            <person name="Natvig D.O."/>
            <person name="Lalanne C."/>
            <person name="Gautier V."/>
            <person name="Ament-Velasquez S.L."/>
            <person name="Kruys A."/>
            <person name="Hutchinson M.I."/>
            <person name="Powell A.J."/>
            <person name="Barry K."/>
            <person name="Miller A.N."/>
            <person name="Grigoriev I.V."/>
            <person name="Debuchy R."/>
            <person name="Gladieux P."/>
            <person name="Hiltunen Thoren M."/>
            <person name="Johannesson H."/>
        </authorList>
    </citation>
    <scope>NUCLEOTIDE SEQUENCE</scope>
    <source>
        <strain evidence="2">CBS 314.62</strain>
    </source>
</reference>
<reference evidence="2" key="2">
    <citation type="submission" date="2023-06" db="EMBL/GenBank/DDBJ databases">
        <authorList>
            <consortium name="Lawrence Berkeley National Laboratory"/>
            <person name="Haridas S."/>
            <person name="Hensen N."/>
            <person name="Bonometti L."/>
            <person name="Westerberg I."/>
            <person name="Brannstrom I.O."/>
            <person name="Guillou S."/>
            <person name="Cros-Aarteil S."/>
            <person name="Calhoun S."/>
            <person name="Kuo A."/>
            <person name="Mondo S."/>
            <person name="Pangilinan J."/>
            <person name="Riley R."/>
            <person name="Labutti K."/>
            <person name="Andreopoulos B."/>
            <person name="Lipzen A."/>
            <person name="Chen C."/>
            <person name="Yanf M."/>
            <person name="Daum C."/>
            <person name="Ng V."/>
            <person name="Clum A."/>
            <person name="Steindorff A."/>
            <person name="Ohm R."/>
            <person name="Martin F."/>
            <person name="Silar P."/>
            <person name="Natvig D."/>
            <person name="Lalanne C."/>
            <person name="Gautier V."/>
            <person name="Ament-Velasquez S.L."/>
            <person name="Kruys A."/>
            <person name="Hutchinson M.I."/>
            <person name="Powell A.J."/>
            <person name="Barry K."/>
            <person name="Miller A.N."/>
            <person name="Grigoriev I.V."/>
            <person name="Debuchy R."/>
            <person name="Gladieux P."/>
            <person name="Thoren M.H."/>
            <person name="Johannesson H."/>
        </authorList>
    </citation>
    <scope>NUCLEOTIDE SEQUENCE</scope>
    <source>
        <strain evidence="2">CBS 314.62</strain>
    </source>
</reference>
<organism evidence="2 3">
    <name type="scientific">Podospora appendiculata</name>
    <dbReference type="NCBI Taxonomy" id="314037"/>
    <lineage>
        <taxon>Eukaryota</taxon>
        <taxon>Fungi</taxon>
        <taxon>Dikarya</taxon>
        <taxon>Ascomycota</taxon>
        <taxon>Pezizomycotina</taxon>
        <taxon>Sordariomycetes</taxon>
        <taxon>Sordariomycetidae</taxon>
        <taxon>Sordariales</taxon>
        <taxon>Podosporaceae</taxon>
        <taxon>Podospora</taxon>
    </lineage>
</organism>
<gene>
    <name evidence="2" type="ORF">B0T22DRAFT_37386</name>
</gene>
<sequence length="678" mass="72662">MACRIRRNAVWAFVAGALLVDRAQSGQCTFRDPFRVIDPQNWVNPDDMTAADFKPPPGTNYSDPRIRGWSRNFNIALIAIDYPDQPFVITLAPNSTVFGNPQVGAPTVARADVPKYYHDLLNTPSELNNGHTLHEYWMGDSHGKFGVQLSAFGPYQMPALSYQYGVDTTGFNPGACPDGKKCGVNIRTDALNAWKAQVGNETAASFELVYILSSGQDESSTWQEFGEMKFQTKDDVPARFGAPPGVSGNDTLPNYASTRYVSWTSWASAACIWPNAGGGSSTQAESSGMGTYAHELSHLLGIGDNYNNPYGVPLRRAYTGPFSMLDRGSFNGPGGPHSRWKIPAVEGGSMGSLHTMRDKAQIGLIANTTILHLSREALAESGVVVATFAARSVDPEGGFMGLRVVLDKDRAPACNVSKDVLCDGGGYNNYEMEVIDQMGADSFGPDHGVMISKTKTSDSSQPFQWVIDANPQDIALVDFTRPNGTKAMITMGDYRQLLDALFHAGTRSGSEFEFVDAANRLHFYVVSPHRNATTGVLSYTVALRSLDGAGGLNKHSVTLADGTVDAGTPTGKGAACWFELANPGVYVKGGGKGHPDGDIVEGFLKKDVYRLSAEVKASGWRVEVPNVLAAVEFGGKAMVYVAVGAAEDAEAEAEVKVTVTSESDKGVTAAAVCRVVKR</sequence>
<dbReference type="GO" id="GO:0008233">
    <property type="term" value="F:peptidase activity"/>
    <property type="evidence" value="ECO:0007669"/>
    <property type="project" value="InterPro"/>
</dbReference>
<feature type="signal peptide" evidence="1">
    <location>
        <begin position="1"/>
        <end position="25"/>
    </location>
</feature>
<keyword evidence="1" id="KW-0732">Signal</keyword>